<evidence type="ECO:0000313" key="2">
    <source>
        <dbReference type="Proteomes" id="UP000824260"/>
    </source>
</evidence>
<accession>A0A9D1CWJ1</accession>
<comment type="caution">
    <text evidence="1">The sequence shown here is derived from an EMBL/GenBank/DDBJ whole genome shotgun (WGS) entry which is preliminary data.</text>
</comment>
<evidence type="ECO:0000313" key="1">
    <source>
        <dbReference type="EMBL" id="HIQ81545.1"/>
    </source>
</evidence>
<dbReference type="AlphaFoldDB" id="A0A9D1CWJ1"/>
<gene>
    <name evidence="1" type="ORF">IAA52_00400</name>
</gene>
<reference evidence="1" key="2">
    <citation type="journal article" date="2021" name="PeerJ">
        <title>Extensive microbial diversity within the chicken gut microbiome revealed by metagenomics and culture.</title>
        <authorList>
            <person name="Gilroy R."/>
            <person name="Ravi A."/>
            <person name="Getino M."/>
            <person name="Pursley I."/>
            <person name="Horton D.L."/>
            <person name="Alikhan N.F."/>
            <person name="Baker D."/>
            <person name="Gharbi K."/>
            <person name="Hall N."/>
            <person name="Watson M."/>
            <person name="Adriaenssens E.M."/>
            <person name="Foster-Nyarko E."/>
            <person name="Jarju S."/>
            <person name="Secka A."/>
            <person name="Antonio M."/>
            <person name="Oren A."/>
            <person name="Chaudhuri R.R."/>
            <person name="La Ragione R."/>
            <person name="Hildebrand F."/>
            <person name="Pallen M.J."/>
        </authorList>
    </citation>
    <scope>NUCLEOTIDE SEQUENCE</scope>
    <source>
        <strain evidence="1">ChiSjej6B24-2974</strain>
    </source>
</reference>
<protein>
    <submittedName>
        <fullName evidence="1">Uncharacterized protein</fullName>
    </submittedName>
</protein>
<organism evidence="1 2">
    <name type="scientific">Candidatus Pullichristensenella stercorigallinarum</name>
    <dbReference type="NCBI Taxonomy" id="2840909"/>
    <lineage>
        <taxon>Bacteria</taxon>
        <taxon>Bacillati</taxon>
        <taxon>Bacillota</taxon>
        <taxon>Clostridia</taxon>
        <taxon>Candidatus Pullichristensenella</taxon>
    </lineage>
</organism>
<dbReference type="EMBL" id="DVFZ01000006">
    <property type="protein sequence ID" value="HIQ81545.1"/>
    <property type="molecule type" value="Genomic_DNA"/>
</dbReference>
<proteinExistence type="predicted"/>
<name>A0A9D1CWJ1_9FIRM</name>
<sequence>MEKGLDKTRDPVEVTFEISQKAYQSIAETRAKIGAVRERLDKIEAATVLNSYKTAQLKRAL</sequence>
<dbReference type="Proteomes" id="UP000824260">
    <property type="component" value="Unassembled WGS sequence"/>
</dbReference>
<reference evidence="1" key="1">
    <citation type="submission" date="2020-10" db="EMBL/GenBank/DDBJ databases">
        <authorList>
            <person name="Gilroy R."/>
        </authorList>
    </citation>
    <scope>NUCLEOTIDE SEQUENCE</scope>
    <source>
        <strain evidence="1">ChiSjej6B24-2974</strain>
    </source>
</reference>